<accession>A0A0H5RCX9</accession>
<sequence>GANGGAHARDRTSVFSSNFSPPLCLNRVCAERGEHHLDRNCRALTDDERRRLLRELHDARQSLTPRTSSTSYQRRGSTAPDTSVNPRLLLLPAVVRMRSRPVPNTLTLDLIPRLWRTVQYLRVLFLELMGFPGRRISHQIHPHNLS</sequence>
<protein>
    <submittedName>
        <fullName evidence="2">Uncharacterized protein</fullName>
    </submittedName>
</protein>
<evidence type="ECO:0000256" key="1">
    <source>
        <dbReference type="SAM" id="MobiDB-lite"/>
    </source>
</evidence>
<proteinExistence type="predicted"/>
<reference evidence="2" key="1">
    <citation type="submission" date="2015-04" db="EMBL/GenBank/DDBJ databases">
        <title>The genome sequence of the plant pathogenic Rhizarian Plasmodiophora brassicae reveals insights in its biotrophic life cycle and the origin of chitin synthesis.</title>
        <authorList>
            <person name="Schwelm A."/>
            <person name="Fogelqvist J."/>
            <person name="Knaust A."/>
            <person name="Julke S."/>
            <person name="Lilja T."/>
            <person name="Dhandapani V."/>
            <person name="Bonilla-Rosso G."/>
            <person name="Karlsson M."/>
            <person name="Shevchenko A."/>
            <person name="Choi S.R."/>
            <person name="Kim H.G."/>
            <person name="Park J.Y."/>
            <person name="Lim Y.P."/>
            <person name="Ludwig-Muller J."/>
            <person name="Dixelius C."/>
        </authorList>
    </citation>
    <scope>NUCLEOTIDE SEQUENCE</scope>
    <source>
        <tissue evidence="2">Potato root galls</tissue>
    </source>
</reference>
<feature type="compositionally biased region" description="Polar residues" evidence="1">
    <location>
        <begin position="61"/>
        <end position="83"/>
    </location>
</feature>
<dbReference type="AlphaFoldDB" id="A0A0H5RCX9"/>
<feature type="region of interest" description="Disordered" evidence="1">
    <location>
        <begin position="56"/>
        <end position="83"/>
    </location>
</feature>
<feature type="non-terminal residue" evidence="2">
    <location>
        <position position="1"/>
    </location>
</feature>
<dbReference type="EMBL" id="HACM01005932">
    <property type="protein sequence ID" value="CRZ06374.1"/>
    <property type="molecule type" value="Transcribed_RNA"/>
</dbReference>
<evidence type="ECO:0000313" key="2">
    <source>
        <dbReference type="EMBL" id="CRZ06374.1"/>
    </source>
</evidence>
<name>A0A0H5RCX9_9EUKA</name>
<organism evidence="2">
    <name type="scientific">Spongospora subterranea</name>
    <dbReference type="NCBI Taxonomy" id="70186"/>
    <lineage>
        <taxon>Eukaryota</taxon>
        <taxon>Sar</taxon>
        <taxon>Rhizaria</taxon>
        <taxon>Endomyxa</taxon>
        <taxon>Phytomyxea</taxon>
        <taxon>Plasmodiophorida</taxon>
        <taxon>Plasmodiophoridae</taxon>
        <taxon>Spongospora</taxon>
    </lineage>
</organism>